<dbReference type="PANTHER" id="PTHR22911:SF6">
    <property type="entry name" value="SOLUTE CARRIER FAMILY 35 MEMBER G1"/>
    <property type="match status" value="1"/>
</dbReference>
<name>H2YTE1_CIOSA</name>
<dbReference type="Ensembl" id="ENSCSAVT00000008711.1">
    <property type="protein sequence ID" value="ENSCSAVP00000008601.1"/>
    <property type="gene ID" value="ENSCSAVG00000005115.1"/>
</dbReference>
<evidence type="ECO:0000256" key="5">
    <source>
        <dbReference type="SAM" id="Phobius"/>
    </source>
</evidence>
<dbReference type="HOGENOM" id="CLU_087956_0_0_1"/>
<keyword evidence="2 5" id="KW-0812">Transmembrane</keyword>
<dbReference type="SUPFAM" id="SSF103481">
    <property type="entry name" value="Multidrug resistance efflux transporter EmrE"/>
    <property type="match status" value="2"/>
</dbReference>
<evidence type="ECO:0000313" key="7">
    <source>
        <dbReference type="Ensembl" id="ENSCSAVP00000008601.1"/>
    </source>
</evidence>
<evidence type="ECO:0000259" key="6">
    <source>
        <dbReference type="Pfam" id="PF00892"/>
    </source>
</evidence>
<reference evidence="7" key="3">
    <citation type="submission" date="2025-09" db="UniProtKB">
        <authorList>
            <consortium name="Ensembl"/>
        </authorList>
    </citation>
    <scope>IDENTIFICATION</scope>
</reference>
<evidence type="ECO:0000256" key="2">
    <source>
        <dbReference type="ARBA" id="ARBA00022692"/>
    </source>
</evidence>
<feature type="transmembrane region" description="Helical" evidence="5">
    <location>
        <begin position="12"/>
        <end position="31"/>
    </location>
</feature>
<dbReference type="PANTHER" id="PTHR22911">
    <property type="entry name" value="ACYL-MALONYL CONDENSING ENZYME-RELATED"/>
    <property type="match status" value="1"/>
</dbReference>
<dbReference type="GeneTree" id="ENSGT00940000153249"/>
<dbReference type="Proteomes" id="UP000007875">
    <property type="component" value="Unassembled WGS sequence"/>
</dbReference>
<evidence type="ECO:0000256" key="4">
    <source>
        <dbReference type="ARBA" id="ARBA00023136"/>
    </source>
</evidence>
<protein>
    <recommendedName>
        <fullName evidence="6">EamA domain-containing protein</fullName>
    </recommendedName>
</protein>
<keyword evidence="4 5" id="KW-0472">Membrane</keyword>
<feature type="domain" description="EamA" evidence="6">
    <location>
        <begin position="16"/>
        <end position="114"/>
    </location>
</feature>
<keyword evidence="8" id="KW-1185">Reference proteome</keyword>
<dbReference type="Pfam" id="PF00892">
    <property type="entry name" value="EamA"/>
    <property type="match status" value="1"/>
</dbReference>
<feature type="transmembrane region" description="Helical" evidence="5">
    <location>
        <begin position="135"/>
        <end position="154"/>
    </location>
</feature>
<evidence type="ECO:0000313" key="8">
    <source>
        <dbReference type="Proteomes" id="UP000007875"/>
    </source>
</evidence>
<dbReference type="OMA" id="VAISNCY"/>
<dbReference type="InParanoid" id="H2YTE1"/>
<keyword evidence="3 5" id="KW-1133">Transmembrane helix</keyword>
<dbReference type="AlphaFoldDB" id="H2YTE1"/>
<feature type="transmembrane region" description="Helical" evidence="5">
    <location>
        <begin position="166"/>
        <end position="183"/>
    </location>
</feature>
<dbReference type="Gene3D" id="1.10.3730.20">
    <property type="match status" value="1"/>
</dbReference>
<organism evidence="7 8">
    <name type="scientific">Ciona savignyi</name>
    <name type="common">Pacific transparent sea squirt</name>
    <dbReference type="NCBI Taxonomy" id="51511"/>
    <lineage>
        <taxon>Eukaryota</taxon>
        <taxon>Metazoa</taxon>
        <taxon>Chordata</taxon>
        <taxon>Tunicata</taxon>
        <taxon>Ascidiacea</taxon>
        <taxon>Phlebobranchia</taxon>
        <taxon>Cionidae</taxon>
        <taxon>Ciona</taxon>
    </lineage>
</organism>
<sequence length="276" mass="30420">MTSSTVAVQAFFVQQVVMYFVSVPYLTMNWIKGELPNTTVKSAILILAYGLFCVMSSLFFYLALDHLSAGDAVAISNCYFAPTLLFARLFLKERIHPIQIVFVIASIVGVFLVARPDFIFDHVDSYQSTEGKDKVLGIVVSVLSNIFTSARLIVGRKLMNRASVAQLTTSFSLLTLISFVIYAKTRNEGWYIPCPSDWLYLIVNALCICISITLTTLALRLERAGLVSVGYSLLIVFAFVLESLVFQFLPQLTSVIGASLVLAGSVGTVFIQMKCT</sequence>
<dbReference type="GO" id="GO:0016020">
    <property type="term" value="C:membrane"/>
    <property type="evidence" value="ECO:0007669"/>
    <property type="project" value="UniProtKB-SubCell"/>
</dbReference>
<feature type="transmembrane region" description="Helical" evidence="5">
    <location>
        <begin position="98"/>
        <end position="115"/>
    </location>
</feature>
<feature type="transmembrane region" description="Helical" evidence="5">
    <location>
        <begin position="69"/>
        <end position="91"/>
    </location>
</feature>
<evidence type="ECO:0000256" key="1">
    <source>
        <dbReference type="ARBA" id="ARBA00004141"/>
    </source>
</evidence>
<comment type="subcellular location">
    <subcellularLocation>
        <location evidence="1">Membrane</location>
        <topology evidence="1">Multi-pass membrane protein</topology>
    </subcellularLocation>
</comment>
<feature type="transmembrane region" description="Helical" evidence="5">
    <location>
        <begin position="252"/>
        <end position="271"/>
    </location>
</feature>
<reference evidence="7" key="2">
    <citation type="submission" date="2025-08" db="UniProtKB">
        <authorList>
            <consortium name="Ensembl"/>
        </authorList>
    </citation>
    <scope>IDENTIFICATION</scope>
</reference>
<accession>H2YTE1</accession>
<reference evidence="8" key="1">
    <citation type="submission" date="2003-08" db="EMBL/GenBank/DDBJ databases">
        <authorList>
            <person name="Birren B."/>
            <person name="Nusbaum C."/>
            <person name="Abebe A."/>
            <person name="Abouelleil A."/>
            <person name="Adekoya E."/>
            <person name="Ait-zahra M."/>
            <person name="Allen N."/>
            <person name="Allen T."/>
            <person name="An P."/>
            <person name="Anderson M."/>
            <person name="Anderson S."/>
            <person name="Arachchi H."/>
            <person name="Armbruster J."/>
            <person name="Bachantsang P."/>
            <person name="Baldwin J."/>
            <person name="Barry A."/>
            <person name="Bayul T."/>
            <person name="Blitshsteyn B."/>
            <person name="Bloom T."/>
            <person name="Blye J."/>
            <person name="Boguslavskiy L."/>
            <person name="Borowsky M."/>
            <person name="Boukhgalter B."/>
            <person name="Brunache A."/>
            <person name="Butler J."/>
            <person name="Calixte N."/>
            <person name="Calvo S."/>
            <person name="Camarata J."/>
            <person name="Campo K."/>
            <person name="Chang J."/>
            <person name="Cheshatsang Y."/>
            <person name="Citroen M."/>
            <person name="Collymore A."/>
            <person name="Considine T."/>
            <person name="Cook A."/>
            <person name="Cooke P."/>
            <person name="Corum B."/>
            <person name="Cuomo C."/>
            <person name="David R."/>
            <person name="Dawoe T."/>
            <person name="Degray S."/>
            <person name="Dodge S."/>
            <person name="Dooley K."/>
            <person name="Dorje P."/>
            <person name="Dorjee K."/>
            <person name="Dorris L."/>
            <person name="Duffey N."/>
            <person name="Dupes A."/>
            <person name="Elkins T."/>
            <person name="Engels R."/>
            <person name="Erickson J."/>
            <person name="Farina A."/>
            <person name="Faro S."/>
            <person name="Ferreira P."/>
            <person name="Fischer H."/>
            <person name="Fitzgerald M."/>
            <person name="Foley K."/>
            <person name="Gage D."/>
            <person name="Galagan J."/>
            <person name="Gearin G."/>
            <person name="Gnerre S."/>
            <person name="Gnirke A."/>
            <person name="Goyette A."/>
            <person name="Graham J."/>
            <person name="Grandbois E."/>
            <person name="Gyaltsen K."/>
            <person name="Hafez N."/>
            <person name="Hagopian D."/>
            <person name="Hagos B."/>
            <person name="Hall J."/>
            <person name="Hatcher B."/>
            <person name="Heller A."/>
            <person name="Higgins H."/>
            <person name="Honan T."/>
            <person name="Horn A."/>
            <person name="Houde N."/>
            <person name="Hughes L."/>
            <person name="Hulme W."/>
            <person name="Husby E."/>
            <person name="Iliev I."/>
            <person name="Jaffe D."/>
            <person name="Jones C."/>
            <person name="Kamal M."/>
            <person name="Kamat A."/>
            <person name="Kamvysselis M."/>
            <person name="Karlsson E."/>
            <person name="Kells C."/>
            <person name="Kieu A."/>
            <person name="Kisner P."/>
            <person name="Kodira C."/>
            <person name="Kulbokas E."/>
            <person name="Labutti K."/>
            <person name="Lama D."/>
            <person name="Landers T."/>
            <person name="Leger J."/>
            <person name="Levine S."/>
            <person name="Lewis D."/>
            <person name="Lewis T."/>
            <person name="Lindblad-toh K."/>
            <person name="Liu X."/>
            <person name="Lokyitsang T."/>
            <person name="Lokyitsang Y."/>
            <person name="Lucien O."/>
            <person name="Lui A."/>
            <person name="Ma L.J."/>
            <person name="Mabbitt R."/>
            <person name="Macdonald J."/>
            <person name="Maclean C."/>
            <person name="Major J."/>
            <person name="Manning J."/>
            <person name="Marabella R."/>
            <person name="Maru K."/>
            <person name="Matthews C."/>
            <person name="Mauceli E."/>
            <person name="Mccarthy M."/>
            <person name="Mcdonough S."/>
            <person name="Mcghee T."/>
            <person name="Meldrim J."/>
            <person name="Meneus L."/>
            <person name="Mesirov J."/>
            <person name="Mihalev A."/>
            <person name="Mihova T."/>
            <person name="Mikkelsen T."/>
            <person name="Mlenga V."/>
            <person name="Moru K."/>
            <person name="Mozes J."/>
            <person name="Mulrain L."/>
            <person name="Munson G."/>
            <person name="Naylor J."/>
            <person name="Newes C."/>
            <person name="Nguyen C."/>
            <person name="Nguyen N."/>
            <person name="Nguyen T."/>
            <person name="Nicol R."/>
            <person name="Nielsen C."/>
            <person name="Nizzari M."/>
            <person name="Norbu C."/>
            <person name="Norbu N."/>
            <person name="O'donnell P."/>
            <person name="Okoawo O."/>
            <person name="O'leary S."/>
            <person name="Omotosho B."/>
            <person name="O'neill K."/>
            <person name="Osman S."/>
            <person name="Parker S."/>
            <person name="Perrin D."/>
            <person name="Phunkhang P."/>
            <person name="Piqani B."/>
            <person name="Purcell S."/>
            <person name="Rachupka T."/>
            <person name="Ramasamy U."/>
            <person name="Rameau R."/>
            <person name="Ray V."/>
            <person name="Raymond C."/>
            <person name="Retta R."/>
            <person name="Richardson S."/>
            <person name="Rise C."/>
            <person name="Rodriguez J."/>
            <person name="Rogers J."/>
            <person name="Rogov P."/>
            <person name="Rutman M."/>
            <person name="Schupbach R."/>
            <person name="Seaman C."/>
            <person name="Settipalli S."/>
            <person name="Sharpe T."/>
            <person name="Sheridan J."/>
            <person name="Sherpa N."/>
            <person name="Shi J."/>
            <person name="Smirnov S."/>
            <person name="Smith C."/>
            <person name="Sougnez C."/>
            <person name="Spencer B."/>
            <person name="Stalker J."/>
            <person name="Stange-thomann N."/>
            <person name="Stavropoulos S."/>
            <person name="Stetson K."/>
            <person name="Stone C."/>
            <person name="Stone S."/>
            <person name="Stubbs M."/>
            <person name="Talamas J."/>
            <person name="Tchuinga P."/>
            <person name="Tenzing P."/>
            <person name="Tesfaye S."/>
            <person name="Theodore J."/>
            <person name="Thoulutsang Y."/>
            <person name="Topham K."/>
            <person name="Towey S."/>
            <person name="Tsamla T."/>
            <person name="Tsomo N."/>
            <person name="Vallee D."/>
            <person name="Vassiliev H."/>
            <person name="Venkataraman V."/>
            <person name="Vinson J."/>
            <person name="Vo A."/>
            <person name="Wade C."/>
            <person name="Wang S."/>
            <person name="Wangchuk T."/>
            <person name="Wangdi T."/>
            <person name="Whittaker C."/>
            <person name="Wilkinson J."/>
            <person name="Wu Y."/>
            <person name="Wyman D."/>
            <person name="Yadav S."/>
            <person name="Yang S."/>
            <person name="Yang X."/>
            <person name="Yeager S."/>
            <person name="Yee E."/>
            <person name="Young G."/>
            <person name="Zainoun J."/>
            <person name="Zembeck L."/>
            <person name="Zimmer A."/>
            <person name="Zody M."/>
            <person name="Lander E."/>
        </authorList>
    </citation>
    <scope>NUCLEOTIDE SEQUENCE [LARGE SCALE GENOMIC DNA]</scope>
</reference>
<proteinExistence type="predicted"/>
<dbReference type="eggNOG" id="KOG4510">
    <property type="taxonomic scope" value="Eukaryota"/>
</dbReference>
<feature type="transmembrane region" description="Helical" evidence="5">
    <location>
        <begin position="43"/>
        <end position="63"/>
    </location>
</feature>
<dbReference type="InterPro" id="IPR037185">
    <property type="entry name" value="EmrE-like"/>
</dbReference>
<evidence type="ECO:0000256" key="3">
    <source>
        <dbReference type="ARBA" id="ARBA00022989"/>
    </source>
</evidence>
<feature type="transmembrane region" description="Helical" evidence="5">
    <location>
        <begin position="226"/>
        <end position="246"/>
    </location>
</feature>
<dbReference type="InterPro" id="IPR000620">
    <property type="entry name" value="EamA_dom"/>
</dbReference>
<feature type="transmembrane region" description="Helical" evidence="5">
    <location>
        <begin position="198"/>
        <end position="219"/>
    </location>
</feature>